<evidence type="ECO:0000313" key="9">
    <source>
        <dbReference type="EMBL" id="CAD5216122.1"/>
    </source>
</evidence>
<keyword evidence="4 8" id="KW-1133">Transmembrane helix</keyword>
<dbReference type="OrthoDB" id="5796855at2759"/>
<feature type="transmembrane region" description="Helical" evidence="8">
    <location>
        <begin position="101"/>
        <end position="127"/>
    </location>
</feature>
<dbReference type="Proteomes" id="UP000614601">
    <property type="component" value="Unassembled WGS sequence"/>
</dbReference>
<keyword evidence="10" id="KW-1185">Reference proteome</keyword>
<dbReference type="Gene3D" id="1.20.1070.10">
    <property type="entry name" value="Rhodopsin 7-helix transmembrane proteins"/>
    <property type="match status" value="1"/>
</dbReference>
<organism evidence="9 10">
    <name type="scientific">Bursaphelenchus okinawaensis</name>
    <dbReference type="NCBI Taxonomy" id="465554"/>
    <lineage>
        <taxon>Eukaryota</taxon>
        <taxon>Metazoa</taxon>
        <taxon>Ecdysozoa</taxon>
        <taxon>Nematoda</taxon>
        <taxon>Chromadorea</taxon>
        <taxon>Rhabditida</taxon>
        <taxon>Tylenchina</taxon>
        <taxon>Tylenchomorpha</taxon>
        <taxon>Aphelenchoidea</taxon>
        <taxon>Aphelenchoididae</taxon>
        <taxon>Bursaphelenchus</taxon>
    </lineage>
</organism>
<evidence type="ECO:0000256" key="8">
    <source>
        <dbReference type="SAM" id="Phobius"/>
    </source>
</evidence>
<keyword evidence="6 8" id="KW-0472">Membrane</keyword>
<comment type="subcellular location">
    <subcellularLocation>
        <location evidence="1">Cell membrane</location>
        <topology evidence="1">Multi-pass membrane protein</topology>
    </subcellularLocation>
</comment>
<feature type="transmembrane region" description="Helical" evidence="8">
    <location>
        <begin position="59"/>
        <end position="81"/>
    </location>
</feature>
<evidence type="ECO:0000256" key="4">
    <source>
        <dbReference type="ARBA" id="ARBA00022989"/>
    </source>
</evidence>
<dbReference type="GO" id="GO:0005886">
    <property type="term" value="C:plasma membrane"/>
    <property type="evidence" value="ECO:0007669"/>
    <property type="project" value="UniProtKB-SubCell"/>
</dbReference>
<keyword evidence="7" id="KW-0807">Transducer</keyword>
<reference evidence="9" key="1">
    <citation type="submission" date="2020-09" db="EMBL/GenBank/DDBJ databases">
        <authorList>
            <person name="Kikuchi T."/>
        </authorList>
    </citation>
    <scope>NUCLEOTIDE SEQUENCE</scope>
    <source>
        <strain evidence="9">SH1</strain>
    </source>
</reference>
<dbReference type="EMBL" id="CAJFDH010000003">
    <property type="protein sequence ID" value="CAD5216122.1"/>
    <property type="molecule type" value="Genomic_DNA"/>
</dbReference>
<dbReference type="Proteomes" id="UP000783686">
    <property type="component" value="Unassembled WGS sequence"/>
</dbReference>
<protein>
    <recommendedName>
        <fullName evidence="11">G_PROTEIN_RECEP_F1_2 domain-containing protein</fullName>
    </recommendedName>
</protein>
<dbReference type="InterPro" id="IPR040435">
    <property type="entry name" value="Put_GPCR_Chromadorea"/>
</dbReference>
<dbReference type="EMBL" id="CAJFCW020000003">
    <property type="protein sequence ID" value="CAG9105330.1"/>
    <property type="molecule type" value="Genomic_DNA"/>
</dbReference>
<evidence type="ECO:0008006" key="11">
    <source>
        <dbReference type="Google" id="ProtNLM"/>
    </source>
</evidence>
<dbReference type="PANTHER" id="PTHR37441">
    <property type="entry name" value="PROTEIN CBG16518"/>
    <property type="match status" value="1"/>
</dbReference>
<evidence type="ECO:0000256" key="5">
    <source>
        <dbReference type="ARBA" id="ARBA00023040"/>
    </source>
</evidence>
<evidence type="ECO:0000256" key="6">
    <source>
        <dbReference type="ARBA" id="ARBA00023136"/>
    </source>
</evidence>
<dbReference type="AlphaFoldDB" id="A0A811KKW7"/>
<dbReference type="GO" id="GO:0004930">
    <property type="term" value="F:G protein-coupled receptor activity"/>
    <property type="evidence" value="ECO:0007669"/>
    <property type="project" value="UniProtKB-KW"/>
</dbReference>
<feature type="transmembrane region" description="Helical" evidence="8">
    <location>
        <begin position="147"/>
        <end position="165"/>
    </location>
</feature>
<name>A0A811KKW7_9BILA</name>
<evidence type="ECO:0000256" key="1">
    <source>
        <dbReference type="ARBA" id="ARBA00004651"/>
    </source>
</evidence>
<evidence type="ECO:0000256" key="7">
    <source>
        <dbReference type="ARBA" id="ARBA00023224"/>
    </source>
</evidence>
<keyword evidence="3 8" id="KW-0812">Transmembrane</keyword>
<keyword evidence="5" id="KW-0297">G-protein coupled receptor</keyword>
<dbReference type="SUPFAM" id="SSF81321">
    <property type="entry name" value="Family A G protein-coupled receptor-like"/>
    <property type="match status" value="1"/>
</dbReference>
<keyword evidence="5" id="KW-0675">Receptor</keyword>
<evidence type="ECO:0000313" key="10">
    <source>
        <dbReference type="Proteomes" id="UP000614601"/>
    </source>
</evidence>
<comment type="caution">
    <text evidence="9">The sequence shown here is derived from an EMBL/GenBank/DDBJ whole genome shotgun (WGS) entry which is preliminary data.</text>
</comment>
<feature type="transmembrane region" description="Helical" evidence="8">
    <location>
        <begin position="213"/>
        <end position="234"/>
    </location>
</feature>
<evidence type="ECO:0000256" key="2">
    <source>
        <dbReference type="ARBA" id="ARBA00022475"/>
    </source>
</evidence>
<sequence length="380" mass="42949">MVSKCAQKERFYYAILEFIFKYLPGLLLGLCSLAVFVNLFLLLITTIGIRRKKVPAKRLLFVANRSVVDAIAAAVSLVYLYKVEIQCDVIECKTVAFVPDIAMQLIVTFNYWMLAGSYFGIGMLTFYAVRTPLQYKLSLNVARVAKFIALGWIVMIGLLCLVVFATEQQTMFDSNGMMYMMRNQYYGLLGEWMVALCEKVIDKSMMETGAISLILPICSYVTTLLSYGFVALVLFRRRQDRRNVSSLNRDHTAIWRLGVHLGVFTFSFCLMAVAYAATFPMAESCLNWSALLMENHQATIDGHNVDDDNCSLEHLYAFTRYAVLTSLAGAGWFLRMSLDPLIDCVLDTHIRRLVIASRPLDRASTTMLLENRLSNETGKA</sequence>
<dbReference type="PANTHER" id="PTHR37441:SF4">
    <property type="entry name" value="G-PROTEIN COUPLED RECEPTORS FAMILY 1 PROFILE DOMAIN-CONTAINING PROTEIN"/>
    <property type="match status" value="1"/>
</dbReference>
<accession>A0A811KKW7</accession>
<evidence type="ECO:0000256" key="3">
    <source>
        <dbReference type="ARBA" id="ARBA00022692"/>
    </source>
</evidence>
<gene>
    <name evidence="9" type="ORF">BOKJ2_LOCUS6435</name>
</gene>
<proteinExistence type="predicted"/>
<feature type="transmembrane region" description="Helical" evidence="8">
    <location>
        <begin position="254"/>
        <end position="277"/>
    </location>
</feature>
<keyword evidence="2" id="KW-1003">Cell membrane</keyword>
<feature type="transmembrane region" description="Helical" evidence="8">
    <location>
        <begin position="26"/>
        <end position="47"/>
    </location>
</feature>